<dbReference type="SMART" id="SM00257">
    <property type="entry name" value="LysM"/>
    <property type="match status" value="1"/>
</dbReference>
<evidence type="ECO:0000313" key="3">
    <source>
        <dbReference type="Proteomes" id="UP000038040"/>
    </source>
</evidence>
<dbReference type="Pfam" id="PF01476">
    <property type="entry name" value="LysM"/>
    <property type="match status" value="1"/>
</dbReference>
<dbReference type="PANTHER" id="PTHR20932:SF8">
    <property type="entry name" value="LD22649P"/>
    <property type="match status" value="1"/>
</dbReference>
<dbReference type="InterPro" id="IPR018392">
    <property type="entry name" value="LysM"/>
</dbReference>
<name>A0A0N4U7E3_DRAME</name>
<dbReference type="SUPFAM" id="SSF54106">
    <property type="entry name" value="LysM domain"/>
    <property type="match status" value="1"/>
</dbReference>
<proteinExistence type="predicted"/>
<evidence type="ECO:0000313" key="2">
    <source>
        <dbReference type="EMBL" id="VDN50159.1"/>
    </source>
</evidence>
<dbReference type="Proteomes" id="UP000274756">
    <property type="component" value="Unassembled WGS sequence"/>
</dbReference>
<feature type="domain" description="LysM" evidence="1">
    <location>
        <begin position="35"/>
        <end position="79"/>
    </location>
</feature>
<dbReference type="CDD" id="cd00118">
    <property type="entry name" value="LysM"/>
    <property type="match status" value="1"/>
</dbReference>
<dbReference type="STRING" id="318479.A0A0N4U7E3"/>
<dbReference type="Proteomes" id="UP000038040">
    <property type="component" value="Unplaced"/>
</dbReference>
<reference evidence="2 4" key="2">
    <citation type="submission" date="2018-11" db="EMBL/GenBank/DDBJ databases">
        <authorList>
            <consortium name="Pathogen Informatics"/>
        </authorList>
    </citation>
    <scope>NUCLEOTIDE SEQUENCE [LARGE SCALE GENOMIC DNA]</scope>
</reference>
<dbReference type="PANTHER" id="PTHR20932">
    <property type="entry name" value="LYSM AND PUTATIVE PEPTIDOGLYCAN-BINDING DOMAIN-CONTAINING PROTEIN"/>
    <property type="match status" value="1"/>
</dbReference>
<dbReference type="PROSITE" id="PS51782">
    <property type="entry name" value="LYSM"/>
    <property type="match status" value="1"/>
</dbReference>
<dbReference type="Gene3D" id="3.10.350.10">
    <property type="entry name" value="LysM domain"/>
    <property type="match status" value="1"/>
</dbReference>
<sequence length="202" mass="22993">MEDNEYTFLCGYQRNRGYGTILRGQSTVKHYTSVVKYKVEANDTLQGIALRFNTSMAEIKRLNRLWGNESLHLKTHIEIPLYGNEDAVANNTKSSKASHSMSEEHLASNNESLNDIFKRIDLNIKKTSHNVNRLRKDYRYSFWFILSSLFKQTLLVFLSLAPQSIKTNIRVGCISAQAAQVELTSIRISLRSAGDDCCVPIL</sequence>
<dbReference type="InterPro" id="IPR045030">
    <property type="entry name" value="LYSM1-4"/>
</dbReference>
<reference evidence="5" key="1">
    <citation type="submission" date="2017-02" db="UniProtKB">
        <authorList>
            <consortium name="WormBaseParasite"/>
        </authorList>
    </citation>
    <scope>IDENTIFICATION</scope>
</reference>
<dbReference type="EMBL" id="UYYG01000001">
    <property type="protein sequence ID" value="VDN50159.1"/>
    <property type="molecule type" value="Genomic_DNA"/>
</dbReference>
<dbReference type="WBParaSite" id="DME_0000290301-mRNA-1">
    <property type="protein sequence ID" value="DME_0000290301-mRNA-1"/>
    <property type="gene ID" value="DME_0000290301"/>
</dbReference>
<organism evidence="3 5">
    <name type="scientific">Dracunculus medinensis</name>
    <name type="common">Guinea worm</name>
    <dbReference type="NCBI Taxonomy" id="318479"/>
    <lineage>
        <taxon>Eukaryota</taxon>
        <taxon>Metazoa</taxon>
        <taxon>Ecdysozoa</taxon>
        <taxon>Nematoda</taxon>
        <taxon>Chromadorea</taxon>
        <taxon>Rhabditida</taxon>
        <taxon>Spirurina</taxon>
        <taxon>Dracunculoidea</taxon>
        <taxon>Dracunculidae</taxon>
        <taxon>Dracunculus</taxon>
    </lineage>
</organism>
<evidence type="ECO:0000313" key="5">
    <source>
        <dbReference type="WBParaSite" id="DME_0000290301-mRNA-1"/>
    </source>
</evidence>
<accession>A0A0N4U7E3</accession>
<keyword evidence="4" id="KW-1185">Reference proteome</keyword>
<dbReference type="AlphaFoldDB" id="A0A0N4U7E3"/>
<dbReference type="InterPro" id="IPR036779">
    <property type="entry name" value="LysM_dom_sf"/>
</dbReference>
<evidence type="ECO:0000313" key="4">
    <source>
        <dbReference type="Proteomes" id="UP000274756"/>
    </source>
</evidence>
<gene>
    <name evidence="2" type="ORF">DME_LOCUS132</name>
</gene>
<dbReference type="OrthoDB" id="2107166at2759"/>
<protein>
    <submittedName>
        <fullName evidence="5">LysM domain-containing protein</fullName>
    </submittedName>
</protein>
<evidence type="ECO:0000259" key="1">
    <source>
        <dbReference type="PROSITE" id="PS51782"/>
    </source>
</evidence>